<dbReference type="EC" id="3.2.1.58" evidence="9"/>
<keyword evidence="4 11" id="KW-0732">Signal</keyword>
<evidence type="ECO:0000256" key="3">
    <source>
        <dbReference type="ARBA" id="ARBA00022525"/>
    </source>
</evidence>
<keyword evidence="6 10" id="KW-0326">Glycosidase</keyword>
<dbReference type="GO" id="GO:0071555">
    <property type="term" value="P:cell wall organization"/>
    <property type="evidence" value="ECO:0007669"/>
    <property type="project" value="UniProtKB-KW"/>
</dbReference>
<dbReference type="GO" id="GO:0009986">
    <property type="term" value="C:cell surface"/>
    <property type="evidence" value="ECO:0007669"/>
    <property type="project" value="TreeGrafter"/>
</dbReference>
<evidence type="ECO:0000256" key="7">
    <source>
        <dbReference type="ARBA" id="ARBA00023316"/>
    </source>
</evidence>
<dbReference type="InterPro" id="IPR017853">
    <property type="entry name" value="GH"/>
</dbReference>
<feature type="chain" id="PRO_5042832855" description="glucan 1,3-beta-glucosidase" evidence="11">
    <location>
        <begin position="20"/>
        <end position="388"/>
    </location>
</feature>
<reference evidence="13" key="1">
    <citation type="journal article" date="2023" name="Mol. Phylogenet. Evol.">
        <title>Genome-scale phylogeny and comparative genomics of the fungal order Sordariales.</title>
        <authorList>
            <person name="Hensen N."/>
            <person name="Bonometti L."/>
            <person name="Westerberg I."/>
            <person name="Brannstrom I.O."/>
            <person name="Guillou S."/>
            <person name="Cros-Aarteil S."/>
            <person name="Calhoun S."/>
            <person name="Haridas S."/>
            <person name="Kuo A."/>
            <person name="Mondo S."/>
            <person name="Pangilinan J."/>
            <person name="Riley R."/>
            <person name="LaButti K."/>
            <person name="Andreopoulos B."/>
            <person name="Lipzen A."/>
            <person name="Chen C."/>
            <person name="Yan M."/>
            <person name="Daum C."/>
            <person name="Ng V."/>
            <person name="Clum A."/>
            <person name="Steindorff A."/>
            <person name="Ohm R.A."/>
            <person name="Martin F."/>
            <person name="Silar P."/>
            <person name="Natvig D.O."/>
            <person name="Lalanne C."/>
            <person name="Gautier V."/>
            <person name="Ament-Velasquez S.L."/>
            <person name="Kruys A."/>
            <person name="Hutchinson M.I."/>
            <person name="Powell A.J."/>
            <person name="Barry K."/>
            <person name="Miller A.N."/>
            <person name="Grigoriev I.V."/>
            <person name="Debuchy R."/>
            <person name="Gladieux P."/>
            <person name="Hiltunen Thoren M."/>
            <person name="Johannesson H."/>
        </authorList>
    </citation>
    <scope>NUCLEOTIDE SEQUENCE</scope>
    <source>
        <strain evidence="13">CBS 103.79</strain>
    </source>
</reference>
<comment type="similarity">
    <text evidence="2 10">Belongs to the glycosyl hydrolase 5 (cellulase A) family.</text>
</comment>
<dbReference type="AlphaFoldDB" id="A0AAN6MBX7"/>
<evidence type="ECO:0000313" key="13">
    <source>
        <dbReference type="EMBL" id="KAK3897251.1"/>
    </source>
</evidence>
<gene>
    <name evidence="13" type="ORF">C8A05DRAFT_19952</name>
</gene>
<comment type="caution">
    <text evidence="13">The sequence shown here is derived from an EMBL/GenBank/DDBJ whole genome shotgun (WGS) entry which is preliminary data.</text>
</comment>
<dbReference type="Proteomes" id="UP001303889">
    <property type="component" value="Unassembled WGS sequence"/>
</dbReference>
<dbReference type="GO" id="GO:0005576">
    <property type="term" value="C:extracellular region"/>
    <property type="evidence" value="ECO:0007669"/>
    <property type="project" value="UniProtKB-SubCell"/>
</dbReference>
<organism evidence="13 14">
    <name type="scientific">Staphylotrichum tortipilum</name>
    <dbReference type="NCBI Taxonomy" id="2831512"/>
    <lineage>
        <taxon>Eukaryota</taxon>
        <taxon>Fungi</taxon>
        <taxon>Dikarya</taxon>
        <taxon>Ascomycota</taxon>
        <taxon>Pezizomycotina</taxon>
        <taxon>Sordariomycetes</taxon>
        <taxon>Sordariomycetidae</taxon>
        <taxon>Sordariales</taxon>
        <taxon>Chaetomiaceae</taxon>
        <taxon>Staphylotrichum</taxon>
    </lineage>
</organism>
<dbReference type="InterPro" id="IPR050386">
    <property type="entry name" value="Glycosyl_hydrolase_5"/>
</dbReference>
<evidence type="ECO:0000256" key="8">
    <source>
        <dbReference type="ARBA" id="ARBA00036824"/>
    </source>
</evidence>
<evidence type="ECO:0000256" key="2">
    <source>
        <dbReference type="ARBA" id="ARBA00005641"/>
    </source>
</evidence>
<keyword evidence="14" id="KW-1185">Reference proteome</keyword>
<dbReference type="Gene3D" id="3.20.20.80">
    <property type="entry name" value="Glycosidases"/>
    <property type="match status" value="1"/>
</dbReference>
<name>A0AAN6MBX7_9PEZI</name>
<sequence length="388" mass="42415">MFSNLAALYCLLGAHQALAVPPSSYLNWKTFKAKGVNLGGWLHQEAVIDPVFWSQYGGDALDEWDLCANLGSRCGPVLEQRYATFIQPTDIDKLAAAGINVLRIPTGYNAWVKVPGSALYTGRQVEYLKSISSYAIAKHGMHIIVDIHSLPGGLNGMGLGGREGYYDWFLNQTALDYSYQAVNAALAFIQSADYPQGYTLAPINEPVDVRDMSVFGTPASLTDAGAAWVLAYFKGVVERVQRVNAKIPIMLQGGFKGEAYWSPSFDAATPLVFDVHSYFFAGRPATSDNLPMWICIDAKNSAGDGKFPIFVGEWAIQTAANNTFASRAANLNTGINAWEKYTRGSAYWTYRFSGNVPVDGEGVQADYWSYETFINQGFINPSKGVTCT</sequence>
<dbReference type="EMBL" id="MU856222">
    <property type="protein sequence ID" value="KAK3897251.1"/>
    <property type="molecule type" value="Genomic_DNA"/>
</dbReference>
<protein>
    <recommendedName>
        <fullName evidence="9">glucan 1,3-beta-glucosidase</fullName>
        <ecNumber evidence="9">3.2.1.58</ecNumber>
    </recommendedName>
</protein>
<feature type="domain" description="Glycoside hydrolase family 5" evidence="12">
    <location>
        <begin position="86"/>
        <end position="350"/>
    </location>
</feature>
<evidence type="ECO:0000256" key="11">
    <source>
        <dbReference type="SAM" id="SignalP"/>
    </source>
</evidence>
<dbReference type="GO" id="GO:0009251">
    <property type="term" value="P:glucan catabolic process"/>
    <property type="evidence" value="ECO:0007669"/>
    <property type="project" value="TreeGrafter"/>
</dbReference>
<evidence type="ECO:0000256" key="9">
    <source>
        <dbReference type="ARBA" id="ARBA00038929"/>
    </source>
</evidence>
<dbReference type="PANTHER" id="PTHR31297:SF1">
    <property type="entry name" value="GLUCAN 1,3-BETA-GLUCOSIDASE I_II-RELATED"/>
    <property type="match status" value="1"/>
</dbReference>
<dbReference type="PANTHER" id="PTHR31297">
    <property type="entry name" value="GLUCAN ENDO-1,6-BETA-GLUCOSIDASE B"/>
    <property type="match status" value="1"/>
</dbReference>
<keyword evidence="3" id="KW-0964">Secreted</keyword>
<evidence type="ECO:0000256" key="4">
    <source>
        <dbReference type="ARBA" id="ARBA00022729"/>
    </source>
</evidence>
<dbReference type="InterPro" id="IPR001547">
    <property type="entry name" value="Glyco_hydro_5"/>
</dbReference>
<evidence type="ECO:0000256" key="10">
    <source>
        <dbReference type="RuleBase" id="RU361153"/>
    </source>
</evidence>
<evidence type="ECO:0000256" key="6">
    <source>
        <dbReference type="ARBA" id="ARBA00023295"/>
    </source>
</evidence>
<accession>A0AAN6MBX7</accession>
<reference evidence="13" key="2">
    <citation type="submission" date="2023-05" db="EMBL/GenBank/DDBJ databases">
        <authorList>
            <consortium name="Lawrence Berkeley National Laboratory"/>
            <person name="Steindorff A."/>
            <person name="Hensen N."/>
            <person name="Bonometti L."/>
            <person name="Westerberg I."/>
            <person name="Brannstrom I.O."/>
            <person name="Guillou S."/>
            <person name="Cros-Aarteil S."/>
            <person name="Calhoun S."/>
            <person name="Haridas S."/>
            <person name="Kuo A."/>
            <person name="Mondo S."/>
            <person name="Pangilinan J."/>
            <person name="Riley R."/>
            <person name="Labutti K."/>
            <person name="Andreopoulos B."/>
            <person name="Lipzen A."/>
            <person name="Chen C."/>
            <person name="Yanf M."/>
            <person name="Daum C."/>
            <person name="Ng V."/>
            <person name="Clum A."/>
            <person name="Ohm R."/>
            <person name="Martin F."/>
            <person name="Silar P."/>
            <person name="Natvig D."/>
            <person name="Lalanne C."/>
            <person name="Gautier V."/>
            <person name="Ament-Velasquez S.L."/>
            <person name="Kruys A."/>
            <person name="Hutchinson M.I."/>
            <person name="Powell A.J."/>
            <person name="Barry K."/>
            <person name="Miller A.N."/>
            <person name="Grigoriev I.V."/>
            <person name="Debuchy R."/>
            <person name="Gladieux P."/>
            <person name="Thoren M.H."/>
            <person name="Johannesson H."/>
        </authorList>
    </citation>
    <scope>NUCLEOTIDE SEQUENCE</scope>
    <source>
        <strain evidence="13">CBS 103.79</strain>
    </source>
</reference>
<keyword evidence="5 10" id="KW-0378">Hydrolase</keyword>
<comment type="subcellular location">
    <subcellularLocation>
        <location evidence="1">Secreted</location>
    </subcellularLocation>
</comment>
<evidence type="ECO:0000256" key="5">
    <source>
        <dbReference type="ARBA" id="ARBA00022801"/>
    </source>
</evidence>
<dbReference type="SUPFAM" id="SSF51445">
    <property type="entry name" value="(Trans)glycosidases"/>
    <property type="match status" value="1"/>
</dbReference>
<dbReference type="GO" id="GO:0004338">
    <property type="term" value="F:glucan exo-1,3-beta-glucosidase activity"/>
    <property type="evidence" value="ECO:0007669"/>
    <property type="project" value="UniProtKB-EC"/>
</dbReference>
<proteinExistence type="inferred from homology"/>
<evidence type="ECO:0000259" key="12">
    <source>
        <dbReference type="Pfam" id="PF00150"/>
    </source>
</evidence>
<feature type="signal peptide" evidence="11">
    <location>
        <begin position="1"/>
        <end position="19"/>
    </location>
</feature>
<evidence type="ECO:0000313" key="14">
    <source>
        <dbReference type="Proteomes" id="UP001303889"/>
    </source>
</evidence>
<dbReference type="Pfam" id="PF00150">
    <property type="entry name" value="Cellulase"/>
    <property type="match status" value="1"/>
</dbReference>
<evidence type="ECO:0000256" key="1">
    <source>
        <dbReference type="ARBA" id="ARBA00004613"/>
    </source>
</evidence>
<keyword evidence="7" id="KW-0961">Cell wall biogenesis/degradation</keyword>
<comment type="catalytic activity">
    <reaction evidence="8">
        <text>Successive hydrolysis of beta-D-glucose units from the non-reducing ends of (1-&gt;3)-beta-D-glucans, releasing alpha-glucose.</text>
        <dbReference type="EC" id="3.2.1.58"/>
    </reaction>
</comment>